<evidence type="ECO:0000313" key="2">
    <source>
        <dbReference type="Proteomes" id="UP000045706"/>
    </source>
</evidence>
<dbReference type="EMBL" id="CVQI01017880">
    <property type="protein sequence ID" value="CRK25560.1"/>
    <property type="molecule type" value="Genomic_DNA"/>
</dbReference>
<name>A0A0G4LVE5_VERLO</name>
<sequence length="99" mass="10967">FIESQTNLLCLLHEVKEATAHAQAKVVQNEEGGERADALRQEEEKRLTEDLKEKVRVVQDQWHSALGEGVKGVKQTVGEWLLQTGGWDETLEDGGVGSV</sequence>
<feature type="non-terminal residue" evidence="1">
    <location>
        <position position="1"/>
    </location>
</feature>
<reference evidence="2" key="1">
    <citation type="submission" date="2015-05" db="EMBL/GenBank/DDBJ databases">
        <authorList>
            <person name="Fogelqvist Johan"/>
        </authorList>
    </citation>
    <scope>NUCLEOTIDE SEQUENCE [LARGE SCALE GENOMIC DNA]</scope>
</reference>
<accession>A0A0G4LVE5</accession>
<feature type="non-terminal residue" evidence="1">
    <location>
        <position position="99"/>
    </location>
</feature>
<dbReference type="Proteomes" id="UP000045706">
    <property type="component" value="Unassembled WGS sequence"/>
</dbReference>
<proteinExistence type="predicted"/>
<evidence type="ECO:0000313" key="1">
    <source>
        <dbReference type="EMBL" id="CRK25560.1"/>
    </source>
</evidence>
<gene>
    <name evidence="1" type="ORF">BN1723_018214</name>
</gene>
<dbReference type="AlphaFoldDB" id="A0A0G4LVE5"/>
<protein>
    <submittedName>
        <fullName evidence="1">Uncharacterized protein</fullName>
    </submittedName>
</protein>
<organism evidence="1 2">
    <name type="scientific">Verticillium longisporum</name>
    <name type="common">Verticillium dahliae var. longisporum</name>
    <dbReference type="NCBI Taxonomy" id="100787"/>
    <lineage>
        <taxon>Eukaryota</taxon>
        <taxon>Fungi</taxon>
        <taxon>Dikarya</taxon>
        <taxon>Ascomycota</taxon>
        <taxon>Pezizomycotina</taxon>
        <taxon>Sordariomycetes</taxon>
        <taxon>Hypocreomycetidae</taxon>
        <taxon>Glomerellales</taxon>
        <taxon>Plectosphaerellaceae</taxon>
        <taxon>Verticillium</taxon>
    </lineage>
</organism>